<evidence type="ECO:0000313" key="11">
    <source>
        <dbReference type="Proteomes" id="UP000705379"/>
    </source>
</evidence>
<dbReference type="NCBIfam" id="TIGR01324">
    <property type="entry name" value="cysta_beta_ly_B"/>
    <property type="match status" value="1"/>
</dbReference>
<dbReference type="FunFam" id="3.40.640.10:FF:000046">
    <property type="entry name" value="Cystathionine gamma-lyase"/>
    <property type="match status" value="1"/>
</dbReference>
<dbReference type="GO" id="GO:0019450">
    <property type="term" value="P:L-cysteine catabolic process to pyruvate"/>
    <property type="evidence" value="ECO:0007669"/>
    <property type="project" value="TreeGrafter"/>
</dbReference>
<dbReference type="Proteomes" id="UP000705379">
    <property type="component" value="Unassembled WGS sequence"/>
</dbReference>
<comment type="catalytic activity">
    <reaction evidence="6">
        <text>L,L-cystathionine + H2O = L-homocysteine + pyruvate + NH4(+)</text>
        <dbReference type="Rhea" id="RHEA:13965"/>
        <dbReference type="ChEBI" id="CHEBI:15361"/>
        <dbReference type="ChEBI" id="CHEBI:15377"/>
        <dbReference type="ChEBI" id="CHEBI:28938"/>
        <dbReference type="ChEBI" id="CHEBI:58161"/>
        <dbReference type="ChEBI" id="CHEBI:58199"/>
    </reaction>
</comment>
<feature type="modified residue" description="N6-(pyridoxal phosphate)lysine" evidence="8">
    <location>
        <position position="209"/>
    </location>
</feature>
<evidence type="ECO:0000313" key="10">
    <source>
        <dbReference type="EMBL" id="MBS8259691.1"/>
    </source>
</evidence>
<accession>A0A944CAB7</accession>
<dbReference type="GO" id="GO:0047804">
    <property type="term" value="F:cysteine-S-conjugate beta-lyase activity"/>
    <property type="evidence" value="ECO:0007669"/>
    <property type="project" value="UniProtKB-EC"/>
</dbReference>
<evidence type="ECO:0000256" key="9">
    <source>
        <dbReference type="RuleBase" id="RU362118"/>
    </source>
</evidence>
<protein>
    <submittedName>
        <fullName evidence="10">Cystathionine beta-lyase</fullName>
        <ecNumber evidence="10">4.4.1.8</ecNumber>
    </submittedName>
</protein>
<evidence type="ECO:0000256" key="8">
    <source>
        <dbReference type="PIRSR" id="PIRSR001434-2"/>
    </source>
</evidence>
<sequence>MTKNSTPAAFKADTVLTHTGRKPREFHGFVNPPVVHASTVLFPNTATMETGGQPYVYGRRGTPTTEALETALTEIEGAAGTKLATSGLNAIALACLSCLKSGDHVLIADTSYGPTRHFADTVLPKYNIAVEYYDPALAGDVKTLFKANTAAVFAEAPGSLTFEMQDIPAIAEAARSIGATVLMDNTWASPLYCKPLDLGVDLSIQAGTKYIVGHSDVMLGTISASEKAWPALDALHGAMGIHIAPDDVYLALRGLRTLSVRLERHMKNTLEVIDWLKTREEVGAIHYPALETDPGHELWKRDFSGASGLFAFDFKAGTSTTQSNAFFDSLTLFGLGYSWGGFESLAIPVKLKGNRSATTYDADLKSARLHIGLEDPQDLIKDLAQALDTAFSS</sequence>
<evidence type="ECO:0000256" key="3">
    <source>
        <dbReference type="ARBA" id="ARBA00022898"/>
    </source>
</evidence>
<dbReference type="GO" id="GO:0019346">
    <property type="term" value="P:transsulfuration"/>
    <property type="evidence" value="ECO:0007669"/>
    <property type="project" value="InterPro"/>
</dbReference>
<evidence type="ECO:0000256" key="6">
    <source>
        <dbReference type="ARBA" id="ARBA00047517"/>
    </source>
</evidence>
<comment type="cofactor">
    <cofactor evidence="1 9">
        <name>pyridoxal 5'-phosphate</name>
        <dbReference type="ChEBI" id="CHEBI:597326"/>
    </cofactor>
</comment>
<proteinExistence type="inferred from homology"/>
<dbReference type="AlphaFoldDB" id="A0A944CAB7"/>
<dbReference type="SUPFAM" id="SSF53383">
    <property type="entry name" value="PLP-dependent transferases"/>
    <property type="match status" value="1"/>
</dbReference>
<evidence type="ECO:0000256" key="2">
    <source>
        <dbReference type="ARBA" id="ARBA00009077"/>
    </source>
</evidence>
<dbReference type="RefSeq" id="WP_213215258.1">
    <property type="nucleotide sequence ID" value="NZ_QTKU01000001.1"/>
</dbReference>
<dbReference type="InterPro" id="IPR015422">
    <property type="entry name" value="PyrdxlP-dep_Trfase_small"/>
</dbReference>
<keyword evidence="3 8" id="KW-0663">Pyridoxal phosphate</keyword>
<evidence type="ECO:0000256" key="1">
    <source>
        <dbReference type="ARBA" id="ARBA00001933"/>
    </source>
</evidence>
<dbReference type="EMBL" id="QTKU01000001">
    <property type="protein sequence ID" value="MBS8259691.1"/>
    <property type="molecule type" value="Genomic_DNA"/>
</dbReference>
<dbReference type="InterPro" id="IPR054542">
    <property type="entry name" value="Cys_met_metab_PP"/>
</dbReference>
<dbReference type="InterPro" id="IPR015424">
    <property type="entry name" value="PyrdxlP-dep_Trfase"/>
</dbReference>
<comment type="similarity">
    <text evidence="2 9">Belongs to the trans-sulfuration enzymes family.</text>
</comment>
<dbReference type="EC" id="4.4.1.8" evidence="10"/>
<evidence type="ECO:0000256" key="7">
    <source>
        <dbReference type="ARBA" id="ARBA00047625"/>
    </source>
</evidence>
<comment type="pathway">
    <text evidence="5">Amino-acid biosynthesis; L-methionine biosynthesis via de novo pathway; L-homocysteine from L-cystathionine: step 1/1.</text>
</comment>
<dbReference type="PANTHER" id="PTHR43500">
    <property type="entry name" value="CYSTATHIONINE BETA-LYASE-RELATED"/>
    <property type="match status" value="1"/>
</dbReference>
<dbReference type="GO" id="GO:0030170">
    <property type="term" value="F:pyridoxal phosphate binding"/>
    <property type="evidence" value="ECO:0007669"/>
    <property type="project" value="InterPro"/>
</dbReference>
<comment type="caution">
    <text evidence="10">The sequence shown here is derived from an EMBL/GenBank/DDBJ whole genome shotgun (WGS) entry which is preliminary data.</text>
</comment>
<dbReference type="InterPro" id="IPR006233">
    <property type="entry name" value="Cys_b_lyase_bac"/>
</dbReference>
<dbReference type="PROSITE" id="PS00868">
    <property type="entry name" value="CYS_MET_METAB_PP"/>
    <property type="match status" value="1"/>
</dbReference>
<dbReference type="PIRSF" id="PIRSF001434">
    <property type="entry name" value="CGS"/>
    <property type="match status" value="1"/>
</dbReference>
<organism evidence="10 11">
    <name type="scientific">Roseibium polysiphoniae</name>
    <dbReference type="NCBI Taxonomy" id="2571221"/>
    <lineage>
        <taxon>Bacteria</taxon>
        <taxon>Pseudomonadati</taxon>
        <taxon>Pseudomonadota</taxon>
        <taxon>Alphaproteobacteria</taxon>
        <taxon>Hyphomicrobiales</taxon>
        <taxon>Stappiaceae</taxon>
        <taxon>Roseibium</taxon>
    </lineage>
</organism>
<keyword evidence="4 10" id="KW-0456">Lyase</keyword>
<name>A0A944CAB7_9HYPH</name>
<dbReference type="InterPro" id="IPR015421">
    <property type="entry name" value="PyrdxlP-dep_Trfase_major"/>
</dbReference>
<dbReference type="Pfam" id="PF01053">
    <property type="entry name" value="Cys_Met_Meta_PP"/>
    <property type="match status" value="1"/>
</dbReference>
<evidence type="ECO:0000256" key="5">
    <source>
        <dbReference type="ARBA" id="ARBA00046315"/>
    </source>
</evidence>
<reference evidence="10" key="2">
    <citation type="journal article" date="2021" name="Microorganisms">
        <title>Bacterial Dimethylsulfoniopropionate Biosynthesis in the East China Sea.</title>
        <authorList>
            <person name="Liu J."/>
            <person name="Zhang Y."/>
            <person name="Liu J."/>
            <person name="Zhong H."/>
            <person name="Williams B.T."/>
            <person name="Zheng Y."/>
            <person name="Curson A.R.J."/>
            <person name="Sun C."/>
            <person name="Sun H."/>
            <person name="Song D."/>
            <person name="Wagner Mackenzie B."/>
            <person name="Bermejo Martinez A."/>
            <person name="Todd J.D."/>
            <person name="Zhang X.H."/>
        </authorList>
    </citation>
    <scope>NUCLEOTIDE SEQUENCE</scope>
    <source>
        <strain evidence="10">AESS21</strain>
    </source>
</reference>
<reference evidence="10" key="1">
    <citation type="submission" date="2018-08" db="EMBL/GenBank/DDBJ databases">
        <authorList>
            <person name="Jin W."/>
            <person name="Wang H."/>
            <person name="Yang Y."/>
            <person name="Li M."/>
            <person name="Liu J."/>
        </authorList>
    </citation>
    <scope>NUCLEOTIDE SEQUENCE</scope>
    <source>
        <strain evidence="10">AESS21</strain>
    </source>
</reference>
<dbReference type="PANTHER" id="PTHR43500:SF1">
    <property type="entry name" value="CYSTATHIONINE BETA-LYASE-RELATED"/>
    <property type="match status" value="1"/>
</dbReference>
<dbReference type="Gene3D" id="3.90.1150.10">
    <property type="entry name" value="Aspartate Aminotransferase, domain 1"/>
    <property type="match status" value="1"/>
</dbReference>
<dbReference type="Gene3D" id="3.40.640.10">
    <property type="entry name" value="Type I PLP-dependent aspartate aminotransferase-like (Major domain)"/>
    <property type="match status" value="1"/>
</dbReference>
<evidence type="ECO:0000256" key="4">
    <source>
        <dbReference type="ARBA" id="ARBA00023239"/>
    </source>
</evidence>
<dbReference type="InterPro" id="IPR000277">
    <property type="entry name" value="Cys/Met-Metab_PyrdxlP-dep_enz"/>
</dbReference>
<gene>
    <name evidence="10" type="primary">metC</name>
    <name evidence="10" type="ORF">DYI23_05620</name>
</gene>
<comment type="catalytic activity">
    <reaction evidence="7">
        <text>an S-substituted L-cysteine + H2O = a thiol + pyruvate + NH4(+)</text>
        <dbReference type="Rhea" id="RHEA:18121"/>
        <dbReference type="ChEBI" id="CHEBI:15361"/>
        <dbReference type="ChEBI" id="CHEBI:15377"/>
        <dbReference type="ChEBI" id="CHEBI:28938"/>
        <dbReference type="ChEBI" id="CHEBI:29256"/>
        <dbReference type="ChEBI" id="CHEBI:58717"/>
        <dbReference type="EC" id="4.4.1.13"/>
    </reaction>
</comment>